<keyword evidence="11" id="KW-1185">Reference proteome</keyword>
<evidence type="ECO:0000259" key="8">
    <source>
        <dbReference type="PROSITE" id="PS50020"/>
    </source>
</evidence>
<keyword evidence="6" id="KW-0175">Coiled coil</keyword>
<dbReference type="Pfam" id="PF00397">
    <property type="entry name" value="WW"/>
    <property type="match status" value="2"/>
</dbReference>
<protein>
    <recommendedName>
        <fullName evidence="13">Formin binding protein</fullName>
    </recommendedName>
</protein>
<dbReference type="PROSITE" id="PS50020">
    <property type="entry name" value="WW_DOMAIN_2"/>
    <property type="match status" value="2"/>
</dbReference>
<feature type="compositionally biased region" description="Basic and acidic residues" evidence="7">
    <location>
        <begin position="677"/>
        <end position="705"/>
    </location>
</feature>
<feature type="domain" description="WW" evidence="8">
    <location>
        <begin position="5"/>
        <end position="38"/>
    </location>
</feature>
<evidence type="ECO:0000256" key="4">
    <source>
        <dbReference type="ARBA" id="ARBA00023187"/>
    </source>
</evidence>
<dbReference type="InterPro" id="IPR002713">
    <property type="entry name" value="FF_domain"/>
</dbReference>
<dbReference type="GO" id="GO:0005685">
    <property type="term" value="C:U1 snRNP"/>
    <property type="evidence" value="ECO:0007669"/>
    <property type="project" value="TreeGrafter"/>
</dbReference>
<dbReference type="GO" id="GO:0045292">
    <property type="term" value="P:mRNA cis splicing, via spliceosome"/>
    <property type="evidence" value="ECO:0007669"/>
    <property type="project" value="InterPro"/>
</dbReference>
<keyword evidence="4" id="KW-0508">mRNA splicing</keyword>
<dbReference type="InterPro" id="IPR039726">
    <property type="entry name" value="Prp40-like"/>
</dbReference>
<dbReference type="Proteomes" id="UP000504638">
    <property type="component" value="Unplaced"/>
</dbReference>
<dbReference type="RefSeq" id="XP_033538423.1">
    <property type="nucleotide sequence ID" value="XM_033676891.1"/>
</dbReference>
<dbReference type="PANTHER" id="PTHR11864:SF0">
    <property type="entry name" value="PRP40 PRE-MRNA PROCESSING FACTOR 40 HOMOLOG A (YEAST)"/>
    <property type="match status" value="1"/>
</dbReference>
<evidence type="ECO:0000256" key="7">
    <source>
        <dbReference type="SAM" id="MobiDB-lite"/>
    </source>
</evidence>
<feature type="domain" description="FF" evidence="9">
    <location>
        <begin position="230"/>
        <end position="285"/>
    </location>
</feature>
<dbReference type="AlphaFoldDB" id="A0A6G1GFL9"/>
<sequence>MNGLPPRPGLWQEAKSPDGRVYFYNTQTKATQWTKPEDLMTPAERALQSQPWKEYSSEGGKKYWYNTESKQSTWEMPEVYKNALAQSQDQLPQRPPPPAFVAGGMAAYSPAPTRDRDPRDRDHRDRDDSYQQDRPGPDRYSSYNEPHRSSFAPSSDEPYYGTPDEAESAFFKLLRRSGVQPDWTWTQMVRACAKDPQYRAIKDPKDRKVAFEKFVTEVRTQEKEREKERQAKVRADFINMLKSHPEIKYYTRWKSIRPIIEGETAFRAAKSEDERTALFNEYRDELWKSHSIEEETLRKTGLNQLTEMLKVMVVDPYTRWLEAHNKLQENHRFKSEPALGALNTLDVMKSFENHIKSLERNHNEARQKEKQKKYRTERQNRDKFIALLNELKRAGKIKAGKSWSSIHPLVEKDPRFDAILGQSGSGPLELFWDIVEEEERLYRARRNDVLDLLDDRQFEITQKTTLAEFTHLLSADRRTASIDPDIASLIFNRLRDKVVKRAEDNKFTAERQQRKAVDALRSRIKRLADPPVTATDTWDLVRPRLEKSDEFRALDSDELRKSAFEKVVRRLKERDEDHEKEKERSKRDKDHRRDDRDRDRGDRDRGDRYRGERNGYPSRRHRTRSPDHDPYEADRRKAQADRERQYRKSSAGVSPPPPPRSTRDRDDRGRRVSGGGHYDRERREREAERERLYVNRGDPRERSSELDYGDSRSGSVRRRRESDAESLGSRREVKVSGIPGFFFPRVSREGGLTCWK</sequence>
<proteinExistence type="predicted"/>
<evidence type="ECO:0000313" key="12">
    <source>
        <dbReference type="RefSeq" id="XP_033538423.1"/>
    </source>
</evidence>
<dbReference type="PROSITE" id="PS01159">
    <property type="entry name" value="WW_DOMAIN_1"/>
    <property type="match status" value="2"/>
</dbReference>
<feature type="region of interest" description="Disordered" evidence="7">
    <location>
        <begin position="571"/>
        <end position="732"/>
    </location>
</feature>
<evidence type="ECO:0000256" key="6">
    <source>
        <dbReference type="SAM" id="Coils"/>
    </source>
</evidence>
<dbReference type="InterPro" id="IPR036517">
    <property type="entry name" value="FF_domain_sf"/>
</dbReference>
<feature type="compositionally biased region" description="Basic and acidic residues" evidence="7">
    <location>
        <begin position="624"/>
        <end position="646"/>
    </location>
</feature>
<feature type="domain" description="FF" evidence="9">
    <location>
        <begin position="375"/>
        <end position="437"/>
    </location>
</feature>
<dbReference type="SUPFAM" id="SSF81698">
    <property type="entry name" value="FF domain"/>
    <property type="match status" value="5"/>
</dbReference>
<name>A0A6G1GFL9_9PEZI</name>
<dbReference type="Pfam" id="PF01846">
    <property type="entry name" value="FF"/>
    <property type="match status" value="3"/>
</dbReference>
<reference evidence="10 12" key="1">
    <citation type="submission" date="2020-01" db="EMBL/GenBank/DDBJ databases">
        <authorList>
            <consortium name="DOE Joint Genome Institute"/>
            <person name="Haridas S."/>
            <person name="Albert R."/>
            <person name="Binder M."/>
            <person name="Bloem J."/>
            <person name="Labutti K."/>
            <person name="Salamov A."/>
            <person name="Andreopoulos B."/>
            <person name="Baker S.E."/>
            <person name="Barry K."/>
            <person name="Bills G."/>
            <person name="Bluhm B.H."/>
            <person name="Cannon C."/>
            <person name="Castanera R."/>
            <person name="Culley D.E."/>
            <person name="Daum C."/>
            <person name="Ezra D."/>
            <person name="Gonzalez J.B."/>
            <person name="Henrissat B."/>
            <person name="Kuo A."/>
            <person name="Liang C."/>
            <person name="Lipzen A."/>
            <person name="Lutzoni F."/>
            <person name="Magnuson J."/>
            <person name="Mondo S."/>
            <person name="Nolan M."/>
            <person name="Ohm R."/>
            <person name="Pangilinan J."/>
            <person name="Park H.-J."/>
            <person name="Ramirez L."/>
            <person name="Alfaro M."/>
            <person name="Sun H."/>
            <person name="Tritt A."/>
            <person name="Yoshinaga Y."/>
            <person name="Zwiers L.-H."/>
            <person name="Turgeon B.G."/>
            <person name="Goodwin S.B."/>
            <person name="Spatafora J.W."/>
            <person name="Crous P.W."/>
            <person name="Grigoriev I.V."/>
        </authorList>
    </citation>
    <scope>NUCLEOTIDE SEQUENCE</scope>
    <source>
        <strain evidence="10 12">CBS 781.70</strain>
    </source>
</reference>
<feature type="region of interest" description="Disordered" evidence="7">
    <location>
        <begin position="41"/>
        <end position="61"/>
    </location>
</feature>
<feature type="coiled-coil region" evidence="6">
    <location>
        <begin position="348"/>
        <end position="375"/>
    </location>
</feature>
<feature type="compositionally biased region" description="Basic and acidic residues" evidence="7">
    <location>
        <begin position="720"/>
        <end position="732"/>
    </location>
</feature>
<evidence type="ECO:0000259" key="9">
    <source>
        <dbReference type="PROSITE" id="PS51676"/>
    </source>
</evidence>
<dbReference type="InterPro" id="IPR001202">
    <property type="entry name" value="WW_dom"/>
</dbReference>
<dbReference type="OrthoDB" id="187617at2759"/>
<dbReference type="PANTHER" id="PTHR11864">
    <property type="entry name" value="PRE-MRNA-PROCESSING PROTEIN PRP40"/>
    <property type="match status" value="1"/>
</dbReference>
<dbReference type="SMART" id="SM00441">
    <property type="entry name" value="FF"/>
    <property type="match status" value="5"/>
</dbReference>
<feature type="region of interest" description="Disordered" evidence="7">
    <location>
        <begin position="85"/>
        <end position="159"/>
    </location>
</feature>
<reference evidence="12" key="3">
    <citation type="submission" date="2025-04" db="UniProtKB">
        <authorList>
            <consortium name="RefSeq"/>
        </authorList>
    </citation>
    <scope>IDENTIFICATION</scope>
    <source>
        <strain evidence="12">CBS 781.70</strain>
    </source>
</reference>
<comment type="subcellular location">
    <subcellularLocation>
        <location evidence="1">Nucleus</location>
    </subcellularLocation>
</comment>
<dbReference type="GeneID" id="54417461"/>
<dbReference type="GO" id="GO:0003723">
    <property type="term" value="F:RNA binding"/>
    <property type="evidence" value="ECO:0007669"/>
    <property type="project" value="TreeGrafter"/>
</dbReference>
<evidence type="ECO:0000256" key="5">
    <source>
        <dbReference type="ARBA" id="ARBA00023242"/>
    </source>
</evidence>
<dbReference type="SUPFAM" id="SSF51045">
    <property type="entry name" value="WW domain"/>
    <property type="match status" value="2"/>
</dbReference>
<keyword evidence="3" id="KW-0677">Repeat</keyword>
<evidence type="ECO:0000256" key="2">
    <source>
        <dbReference type="ARBA" id="ARBA00022664"/>
    </source>
</evidence>
<evidence type="ECO:0000256" key="1">
    <source>
        <dbReference type="ARBA" id="ARBA00004123"/>
    </source>
</evidence>
<feature type="domain" description="WW" evidence="8">
    <location>
        <begin position="51"/>
        <end position="79"/>
    </location>
</feature>
<dbReference type="PROSITE" id="PS51676">
    <property type="entry name" value="FF"/>
    <property type="match status" value="4"/>
</dbReference>
<feature type="compositionally biased region" description="Basic and acidic residues" evidence="7">
    <location>
        <begin position="571"/>
        <end position="613"/>
    </location>
</feature>
<feature type="compositionally biased region" description="Basic and acidic residues" evidence="7">
    <location>
        <begin position="113"/>
        <end position="137"/>
    </location>
</feature>
<dbReference type="GO" id="GO:0071004">
    <property type="term" value="C:U2-type prespliceosome"/>
    <property type="evidence" value="ECO:0007669"/>
    <property type="project" value="TreeGrafter"/>
</dbReference>
<dbReference type="CDD" id="cd00201">
    <property type="entry name" value="WW"/>
    <property type="match status" value="2"/>
</dbReference>
<evidence type="ECO:0008006" key="13">
    <source>
        <dbReference type="Google" id="ProtNLM"/>
    </source>
</evidence>
<organism evidence="10">
    <name type="scientific">Eremomyces bilateralis CBS 781.70</name>
    <dbReference type="NCBI Taxonomy" id="1392243"/>
    <lineage>
        <taxon>Eukaryota</taxon>
        <taxon>Fungi</taxon>
        <taxon>Dikarya</taxon>
        <taxon>Ascomycota</taxon>
        <taxon>Pezizomycotina</taxon>
        <taxon>Dothideomycetes</taxon>
        <taxon>Dothideomycetes incertae sedis</taxon>
        <taxon>Eremomycetales</taxon>
        <taxon>Eremomycetaceae</taxon>
        <taxon>Eremomyces</taxon>
    </lineage>
</organism>
<feature type="domain" description="FF" evidence="9">
    <location>
        <begin position="513"/>
        <end position="570"/>
    </location>
</feature>
<dbReference type="InterPro" id="IPR036020">
    <property type="entry name" value="WW_dom_sf"/>
</dbReference>
<dbReference type="Pfam" id="PF25432">
    <property type="entry name" value="FF_PRPF40A"/>
    <property type="match status" value="1"/>
</dbReference>
<dbReference type="Gene3D" id="2.20.70.10">
    <property type="match status" value="2"/>
</dbReference>
<dbReference type="EMBL" id="ML975149">
    <property type="protein sequence ID" value="KAF1816792.1"/>
    <property type="molecule type" value="Genomic_DNA"/>
</dbReference>
<dbReference type="FunFam" id="1.10.10.440:FF:000013">
    <property type="entry name" value="pre-mRNA-processing protein 40A isoform X1"/>
    <property type="match status" value="1"/>
</dbReference>
<feature type="domain" description="FF" evidence="9">
    <location>
        <begin position="160"/>
        <end position="217"/>
    </location>
</feature>
<keyword evidence="2" id="KW-0507">mRNA processing</keyword>
<evidence type="ECO:0000256" key="3">
    <source>
        <dbReference type="ARBA" id="ARBA00022737"/>
    </source>
</evidence>
<evidence type="ECO:0000313" key="11">
    <source>
        <dbReference type="Proteomes" id="UP000504638"/>
    </source>
</evidence>
<dbReference type="Gene3D" id="1.10.10.440">
    <property type="entry name" value="FF domain"/>
    <property type="match status" value="5"/>
</dbReference>
<feature type="compositionally biased region" description="Basic and acidic residues" evidence="7">
    <location>
        <begin position="661"/>
        <end position="670"/>
    </location>
</feature>
<evidence type="ECO:0000313" key="10">
    <source>
        <dbReference type="EMBL" id="KAF1816792.1"/>
    </source>
</evidence>
<dbReference type="SMART" id="SM00456">
    <property type="entry name" value="WW"/>
    <property type="match status" value="2"/>
</dbReference>
<reference evidence="12" key="2">
    <citation type="submission" date="2020-04" db="EMBL/GenBank/DDBJ databases">
        <authorList>
            <consortium name="NCBI Genome Project"/>
        </authorList>
    </citation>
    <scope>NUCLEOTIDE SEQUENCE</scope>
    <source>
        <strain evidence="12">CBS 781.70</strain>
    </source>
</reference>
<gene>
    <name evidence="10 12" type="ORF">P152DRAFT_406849</name>
</gene>
<keyword evidence="5" id="KW-0539">Nucleus</keyword>
<accession>A0A6G1GFL9</accession>